<dbReference type="Proteomes" id="UP001178277">
    <property type="component" value="Unassembled WGS sequence"/>
</dbReference>
<name>A0AA90PAI4_9BACI</name>
<dbReference type="AlphaFoldDB" id="A0AA90PAI4"/>
<dbReference type="EMBL" id="JAUUTP010000030">
    <property type="protein sequence ID" value="MDP1420957.1"/>
    <property type="molecule type" value="Genomic_DNA"/>
</dbReference>
<reference evidence="1" key="1">
    <citation type="submission" date="2023-07" db="EMBL/GenBank/DDBJ databases">
        <title>Murine gut Bacillus species.</title>
        <authorList>
            <person name="Gutman E."/>
            <person name="Hashuel R."/>
            <person name="Litvak Y."/>
        </authorList>
    </citation>
    <scope>NUCLEOTIDE SEQUENCE</scope>
    <source>
        <strain evidence="1">RU283</strain>
    </source>
</reference>
<gene>
    <name evidence="1" type="ORF">Q8G35_21895</name>
</gene>
<evidence type="ECO:0000313" key="2">
    <source>
        <dbReference type="Proteomes" id="UP001178277"/>
    </source>
</evidence>
<sequence>MYMLHSPRKGIIHTELHYLGMASKVYTGYLEFLSEIEPKQETEYLQPSPLPFLKENG</sequence>
<proteinExistence type="predicted"/>
<dbReference type="RefSeq" id="WP_305162034.1">
    <property type="nucleotide sequence ID" value="NZ_JAUUTP010000030.1"/>
</dbReference>
<comment type="caution">
    <text evidence="1">The sequence shown here is derived from an EMBL/GenBank/DDBJ whole genome shotgun (WGS) entry which is preliminary data.</text>
</comment>
<accession>A0AA90PAI4</accession>
<protein>
    <submittedName>
        <fullName evidence="1">Uncharacterized protein</fullName>
    </submittedName>
</protein>
<evidence type="ECO:0000313" key="1">
    <source>
        <dbReference type="EMBL" id="MDP1420957.1"/>
    </source>
</evidence>
<organism evidence="1 2">
    <name type="scientific">Peribacillus simplex</name>
    <dbReference type="NCBI Taxonomy" id="1478"/>
    <lineage>
        <taxon>Bacteria</taxon>
        <taxon>Bacillati</taxon>
        <taxon>Bacillota</taxon>
        <taxon>Bacilli</taxon>
        <taxon>Bacillales</taxon>
        <taxon>Bacillaceae</taxon>
        <taxon>Peribacillus</taxon>
    </lineage>
</organism>